<dbReference type="PROSITE" id="PS50059">
    <property type="entry name" value="FKBP_PPIASE"/>
    <property type="match status" value="1"/>
</dbReference>
<keyword evidence="10" id="KW-1185">Reference proteome</keyword>
<dbReference type="STRING" id="65357.A0A024G0B0"/>
<evidence type="ECO:0000256" key="3">
    <source>
        <dbReference type="ARBA" id="ARBA00013194"/>
    </source>
</evidence>
<feature type="compositionally biased region" description="Basic and acidic residues" evidence="7">
    <location>
        <begin position="864"/>
        <end position="881"/>
    </location>
</feature>
<comment type="caution">
    <text evidence="9">The sequence shown here is derived from an EMBL/GenBank/DDBJ whole genome shotgun (WGS) entry which is preliminary data.</text>
</comment>
<dbReference type="InParanoid" id="A0A024G0B0"/>
<feature type="region of interest" description="Disordered" evidence="7">
    <location>
        <begin position="1118"/>
        <end position="1142"/>
    </location>
</feature>
<dbReference type="Gene3D" id="3.40.50.1000">
    <property type="entry name" value="HAD superfamily/HAD-like"/>
    <property type="match status" value="1"/>
</dbReference>
<dbReference type="InterPro" id="IPR001830">
    <property type="entry name" value="Glyco_trans_20"/>
</dbReference>
<dbReference type="Pfam" id="PF00982">
    <property type="entry name" value="Glyco_transf_20"/>
    <property type="match status" value="2"/>
</dbReference>
<accession>A0A024G0B0</accession>
<keyword evidence="4 6" id="KW-0697">Rotamase</keyword>
<dbReference type="InterPro" id="IPR036412">
    <property type="entry name" value="HAD-like_sf"/>
</dbReference>
<dbReference type="CDD" id="cd03788">
    <property type="entry name" value="GT20_TPS"/>
    <property type="match status" value="1"/>
</dbReference>
<comment type="catalytic activity">
    <reaction evidence="1 6">
        <text>[protein]-peptidylproline (omega=180) = [protein]-peptidylproline (omega=0)</text>
        <dbReference type="Rhea" id="RHEA:16237"/>
        <dbReference type="Rhea" id="RHEA-COMP:10747"/>
        <dbReference type="Rhea" id="RHEA-COMP:10748"/>
        <dbReference type="ChEBI" id="CHEBI:83833"/>
        <dbReference type="ChEBI" id="CHEBI:83834"/>
        <dbReference type="EC" id="5.2.1.8"/>
    </reaction>
</comment>
<dbReference type="FunFam" id="3.10.50.40:FF:000006">
    <property type="entry name" value="Peptidyl-prolyl cis-trans isomerase"/>
    <property type="match status" value="1"/>
</dbReference>
<dbReference type="InterPro" id="IPR023214">
    <property type="entry name" value="HAD_sf"/>
</dbReference>
<evidence type="ECO:0000313" key="10">
    <source>
        <dbReference type="Proteomes" id="UP000053237"/>
    </source>
</evidence>
<dbReference type="EMBL" id="CAIX01000006">
    <property type="protein sequence ID" value="CCI40204.1"/>
    <property type="molecule type" value="Genomic_DNA"/>
</dbReference>
<keyword evidence="5 6" id="KW-0413">Isomerase</keyword>
<evidence type="ECO:0000259" key="8">
    <source>
        <dbReference type="PROSITE" id="PS50059"/>
    </source>
</evidence>
<name>A0A024G0B0_9STRA</name>
<evidence type="ECO:0000256" key="5">
    <source>
        <dbReference type="ARBA" id="ARBA00023235"/>
    </source>
</evidence>
<dbReference type="Pfam" id="PF00254">
    <property type="entry name" value="FKBP_C"/>
    <property type="match status" value="1"/>
</dbReference>
<dbReference type="InterPro" id="IPR003337">
    <property type="entry name" value="Trehalose_PPase"/>
</dbReference>
<feature type="domain" description="PPIase FKBP-type" evidence="8">
    <location>
        <begin position="1253"/>
        <end position="1342"/>
    </location>
</feature>
<dbReference type="GO" id="GO:0004805">
    <property type="term" value="F:trehalose-phosphatase activity"/>
    <property type="evidence" value="ECO:0007669"/>
    <property type="project" value="TreeGrafter"/>
</dbReference>
<comment type="similarity">
    <text evidence="2">In the N-terminal section; belongs to the glycosyltransferase 20 family.</text>
</comment>
<feature type="region of interest" description="Disordered" evidence="7">
    <location>
        <begin position="206"/>
        <end position="239"/>
    </location>
</feature>
<dbReference type="InterPro" id="IPR046357">
    <property type="entry name" value="PPIase_dom_sf"/>
</dbReference>
<sequence length="1348" mass="151287">MAGALVENPIDAFAVKSTQQRKVDRCVSKDEEVSLLRELSALYARLNQVREKRAKVEQETYHSTSGGTGSRRKRRILLVTRSLPFKLISEDAQSQWRAEFPENITVDGATETYMCLHENYNCIWIGSVHGEIEPSEQNTLREQLLQDRQYYPVFLDSKKERMFYHGFCKTVMWPILHSIPPSDEDHLQHHEESGMAMDCYATNLTSSNSGPQSTTANKNTPTKSVKGSNGNSNSTDDGSWIGERSSLEKMWQAFVAVNQAFADAVQQVYEEGDLIWIQGYHLALLPQMIRNLFPNENVNIGMFLHTPFPSSELYRIMNNREEILTGILEANLIGFQTYEYARHFQSSAVRLLGLESSHKGVNYNGHFARVTICPVGIDAEKYITLVQSDAVQEQLKLAQARFAGKKIILGVDQLDVSKGLVHKLLAIEEMFTLRPELAKEVVFLQIVTGSNSSVESAMLLGAQVEALVSRINSKLQDVGAEGPVQYLNQEISVEMLVALYCMANTLVVTPLRDGMNTVPFVYVACREGYGRHARVVLSEFAGCAQSLSGAIFVNPWNTEELHDALLLSLQENDEVMRAHQNMYSYISTFTSRHWADNYLEQLRECYEENALAVSGRELSRRDMTSAYLRSHRRLIFINYEGVLASEASIPELAYPPQELIWQLSMLTSDKRNTVVLVTSRSIAVCEQWFSTLSDKLVLAAEHGIYIKWCGKNEVWHCMVPNMDMSWWEDVLPLLDYYTERTPGAYIERKDSSVTWHYRDCDLDHGLWQASELLVSLREITRALPVSVVPGNRCLELRPQKVSKASLFERIWDFMNHAAHHPEENIARTDYFGEAVACGTPVLSRPIPRNSSFPTTDSFSESVEDMSRVEREVKEHNRNSSRNRQEPVDFVLVIASGEDRMDEDLFAVLVPPPIDLEAYCKQLEIEEMDNSTGDVHAYTTADLTDTAKSGSRNRVQHLEASGCDAAGQTRYVDSLRHNSGSSSSFFSTSAAESALKDLSDSSSSQSMLSSDPNFLMLGESITTLAPLFTHSGVPKLAISENAANMFPRTLLSTTTNARREEITEKSKFTPRRDFPPSAALFKAMKTKYGENFGMHRLPKTAAACWALVCPPNARAKLEDTDSDLNSTHSEEASRHTDSSQSVDKIHLTASSTAQNESESEEARNHLNNYEDGRYRFPVNTFVCTLGRKLSQAPKEHGADRMNIHRLLSVAIVLFASGEFRTTPTKVKKDLPPDAKLRIGKKYKPTECPKMTKKGDMVSMHYTGVLRTTGEEFDSSVRRGTPFEFTLGIGQVIKGWDQGLLGMCISEKRRLTIPSDLAYGANGSPPKIPAGATLVFDVELLDIIDQKSEL</sequence>
<feature type="compositionally biased region" description="Low complexity" evidence="7">
    <location>
        <begin position="227"/>
        <end position="239"/>
    </location>
</feature>
<dbReference type="GO" id="GO:0003755">
    <property type="term" value="F:peptidyl-prolyl cis-trans isomerase activity"/>
    <property type="evidence" value="ECO:0007669"/>
    <property type="project" value="UniProtKB-KW"/>
</dbReference>
<organism evidence="9 10">
    <name type="scientific">Albugo candida</name>
    <dbReference type="NCBI Taxonomy" id="65357"/>
    <lineage>
        <taxon>Eukaryota</taxon>
        <taxon>Sar</taxon>
        <taxon>Stramenopiles</taxon>
        <taxon>Oomycota</taxon>
        <taxon>Peronosporomycetes</taxon>
        <taxon>Albuginales</taxon>
        <taxon>Albuginaceae</taxon>
        <taxon>Albugo</taxon>
    </lineage>
</organism>
<dbReference type="EC" id="5.2.1.8" evidence="3 6"/>
<feature type="compositionally biased region" description="Polar residues" evidence="7">
    <location>
        <begin position="206"/>
        <end position="226"/>
    </location>
</feature>
<dbReference type="OrthoDB" id="755951at2759"/>
<evidence type="ECO:0000256" key="1">
    <source>
        <dbReference type="ARBA" id="ARBA00000971"/>
    </source>
</evidence>
<dbReference type="NCBIfam" id="TIGR00685">
    <property type="entry name" value="T6PP"/>
    <property type="match status" value="1"/>
</dbReference>
<feature type="compositionally biased region" description="Polar residues" evidence="7">
    <location>
        <begin position="848"/>
        <end position="860"/>
    </location>
</feature>
<protein>
    <recommendedName>
        <fullName evidence="3 6">peptidylprolyl isomerase</fullName>
        <ecNumber evidence="3 6">5.2.1.8</ecNumber>
    </recommendedName>
</protein>
<dbReference type="InterPro" id="IPR001179">
    <property type="entry name" value="PPIase_FKBP_dom"/>
</dbReference>
<dbReference type="GO" id="GO:0005829">
    <property type="term" value="C:cytosol"/>
    <property type="evidence" value="ECO:0007669"/>
    <property type="project" value="TreeGrafter"/>
</dbReference>
<evidence type="ECO:0000256" key="4">
    <source>
        <dbReference type="ARBA" id="ARBA00023110"/>
    </source>
</evidence>
<dbReference type="Gene3D" id="3.10.50.40">
    <property type="match status" value="1"/>
</dbReference>
<feature type="region of interest" description="Disordered" evidence="7">
    <location>
        <begin position="846"/>
        <end position="881"/>
    </location>
</feature>
<dbReference type="Proteomes" id="UP000053237">
    <property type="component" value="Unassembled WGS sequence"/>
</dbReference>
<evidence type="ECO:0000313" key="9">
    <source>
        <dbReference type="EMBL" id="CCI40204.1"/>
    </source>
</evidence>
<evidence type="ECO:0000256" key="7">
    <source>
        <dbReference type="SAM" id="MobiDB-lite"/>
    </source>
</evidence>
<proteinExistence type="inferred from homology"/>
<reference evidence="9 10" key="1">
    <citation type="submission" date="2012-05" db="EMBL/GenBank/DDBJ databases">
        <title>Recombination and specialization in a pathogen metapopulation.</title>
        <authorList>
            <person name="Gardiner A."/>
            <person name="Kemen E."/>
            <person name="Schultz-Larsen T."/>
            <person name="MacLean D."/>
            <person name="Van Oosterhout C."/>
            <person name="Jones J.D.G."/>
        </authorList>
    </citation>
    <scope>NUCLEOTIDE SEQUENCE [LARGE SCALE GENOMIC DNA]</scope>
    <source>
        <strain evidence="9 10">Ac Nc2</strain>
    </source>
</reference>
<dbReference type="GO" id="GO:0003825">
    <property type="term" value="F:alpha,alpha-trehalose-phosphate synthase (UDP-forming) activity"/>
    <property type="evidence" value="ECO:0007669"/>
    <property type="project" value="TreeGrafter"/>
</dbReference>
<dbReference type="SUPFAM" id="SSF54534">
    <property type="entry name" value="FKBP-like"/>
    <property type="match status" value="1"/>
</dbReference>
<feature type="compositionally biased region" description="Basic and acidic residues" evidence="7">
    <location>
        <begin position="1127"/>
        <end position="1136"/>
    </location>
</feature>
<dbReference type="GO" id="GO:0005992">
    <property type="term" value="P:trehalose biosynthetic process"/>
    <property type="evidence" value="ECO:0007669"/>
    <property type="project" value="InterPro"/>
</dbReference>
<dbReference type="Pfam" id="PF02358">
    <property type="entry name" value="Trehalose_PPase"/>
    <property type="match status" value="1"/>
</dbReference>
<evidence type="ECO:0000256" key="6">
    <source>
        <dbReference type="PROSITE-ProRule" id="PRU00277"/>
    </source>
</evidence>
<dbReference type="SUPFAM" id="SSF53756">
    <property type="entry name" value="UDP-Glycosyltransferase/glycogen phosphorylase"/>
    <property type="match status" value="2"/>
</dbReference>
<dbReference type="SUPFAM" id="SSF56784">
    <property type="entry name" value="HAD-like"/>
    <property type="match status" value="1"/>
</dbReference>
<dbReference type="PANTHER" id="PTHR10788">
    <property type="entry name" value="TREHALOSE-6-PHOSPHATE SYNTHASE"/>
    <property type="match status" value="1"/>
</dbReference>
<dbReference type="Gene3D" id="3.40.50.2000">
    <property type="entry name" value="Glycogen Phosphorylase B"/>
    <property type="match status" value="2"/>
</dbReference>
<gene>
    <name evidence="9" type="ORF">BN9_009880</name>
</gene>
<dbReference type="PANTHER" id="PTHR10788:SF106">
    <property type="entry name" value="BCDNA.GH08860"/>
    <property type="match status" value="1"/>
</dbReference>
<evidence type="ECO:0000256" key="2">
    <source>
        <dbReference type="ARBA" id="ARBA00005409"/>
    </source>
</evidence>